<evidence type="ECO:0000313" key="9">
    <source>
        <dbReference type="EMBL" id="KAF4970042.1"/>
    </source>
</evidence>
<name>A0A8H4U5C5_9HYPO</name>
<evidence type="ECO:0000256" key="6">
    <source>
        <dbReference type="SAM" id="MobiDB-lite"/>
    </source>
</evidence>
<dbReference type="GO" id="GO:0015179">
    <property type="term" value="F:L-amino acid transmembrane transporter activity"/>
    <property type="evidence" value="ECO:0007669"/>
    <property type="project" value="TreeGrafter"/>
</dbReference>
<keyword evidence="4 7" id="KW-1133">Transmembrane helix</keyword>
<gene>
    <name evidence="9" type="ORF">FSARC_2859</name>
</gene>
<comment type="subcellular location">
    <subcellularLocation>
        <location evidence="1">Membrane</location>
        <topology evidence="1">Multi-pass membrane protein</topology>
    </subcellularLocation>
</comment>
<dbReference type="OrthoDB" id="40134at2759"/>
<feature type="transmembrane region" description="Helical" evidence="7">
    <location>
        <begin position="378"/>
        <end position="397"/>
    </location>
</feature>
<dbReference type="PANTHER" id="PTHR22950:SF683">
    <property type="entry name" value="AMINO ACID TRANSPORTER (EUROFUNG)"/>
    <property type="match status" value="1"/>
</dbReference>
<evidence type="ECO:0000256" key="1">
    <source>
        <dbReference type="ARBA" id="ARBA00004141"/>
    </source>
</evidence>
<feature type="transmembrane region" description="Helical" evidence="7">
    <location>
        <begin position="128"/>
        <end position="151"/>
    </location>
</feature>
<keyword evidence="3 7" id="KW-0812">Transmembrane</keyword>
<feature type="transmembrane region" description="Helical" evidence="7">
    <location>
        <begin position="157"/>
        <end position="175"/>
    </location>
</feature>
<dbReference type="GO" id="GO:0016020">
    <property type="term" value="C:membrane"/>
    <property type="evidence" value="ECO:0007669"/>
    <property type="project" value="UniProtKB-SubCell"/>
</dbReference>
<evidence type="ECO:0000256" key="5">
    <source>
        <dbReference type="ARBA" id="ARBA00023136"/>
    </source>
</evidence>
<evidence type="ECO:0000256" key="3">
    <source>
        <dbReference type="ARBA" id="ARBA00022692"/>
    </source>
</evidence>
<evidence type="ECO:0000256" key="7">
    <source>
        <dbReference type="SAM" id="Phobius"/>
    </source>
</evidence>
<feature type="region of interest" description="Disordered" evidence="6">
    <location>
        <begin position="1"/>
        <end position="26"/>
    </location>
</feature>
<comment type="similarity">
    <text evidence="2">Belongs to the amino acid/polyamine transporter 2 family.</text>
</comment>
<dbReference type="Pfam" id="PF01490">
    <property type="entry name" value="Aa_trans"/>
    <property type="match status" value="1"/>
</dbReference>
<evidence type="ECO:0000313" key="10">
    <source>
        <dbReference type="Proteomes" id="UP000622797"/>
    </source>
</evidence>
<feature type="transmembrane region" description="Helical" evidence="7">
    <location>
        <begin position="334"/>
        <end position="358"/>
    </location>
</feature>
<proteinExistence type="inferred from homology"/>
<reference evidence="9" key="2">
    <citation type="submission" date="2020-05" db="EMBL/GenBank/DDBJ databases">
        <authorList>
            <person name="Kim H.-S."/>
            <person name="Proctor R.H."/>
            <person name="Brown D.W."/>
        </authorList>
    </citation>
    <scope>NUCLEOTIDE SEQUENCE</scope>
    <source>
        <strain evidence="9">NRRL 20472</strain>
    </source>
</reference>
<dbReference type="InterPro" id="IPR013057">
    <property type="entry name" value="AA_transpt_TM"/>
</dbReference>
<sequence>MSNIKPQDPESLGRPPSKTGSANEATNDAVFGEITEDGPNYRSLGWIATAALMSKTMIGLGVLSIPKAFDTLGLIPGTLCLLAISAITSWSNYMVGSFKLNHRDVYAIDDVGYKLFGRFGREFLGSAYWIYWVFVVGSGLLSISIAFNAISTHGTCTAVFVAVAAIVTFLMASIRTLGRISFIAWVGLASILGAILTLTVAVGVQNRPAAAPQEGPWETNYHLFKNPSFLEAVSAVSSLIFAFAGTTAFFPIVAEMREPRHYTRSLVICQSVVTSTHLSIGIVVYYFCGSYVASPALGSAGVLMKKVCYGIGLPGIFVSTIILTHISTNTLRHWATWLGCTSFATIIAYIVASAIPVFNNLVSLIGALLGTLMSFQPMGSWSIFVIASGTFLMVAIMNDYKANGGSSAWSCADNSNSV</sequence>
<organism evidence="9 10">
    <name type="scientific">Fusarium sarcochroum</name>
    <dbReference type="NCBI Taxonomy" id="1208366"/>
    <lineage>
        <taxon>Eukaryota</taxon>
        <taxon>Fungi</taxon>
        <taxon>Dikarya</taxon>
        <taxon>Ascomycota</taxon>
        <taxon>Pezizomycotina</taxon>
        <taxon>Sordariomycetes</taxon>
        <taxon>Hypocreomycetidae</taxon>
        <taxon>Hypocreales</taxon>
        <taxon>Nectriaceae</taxon>
        <taxon>Fusarium</taxon>
        <taxon>Fusarium lateritium species complex</taxon>
    </lineage>
</organism>
<dbReference type="Proteomes" id="UP000622797">
    <property type="component" value="Unassembled WGS sequence"/>
</dbReference>
<feature type="domain" description="Amino acid transporter transmembrane" evidence="8">
    <location>
        <begin position="44"/>
        <end position="375"/>
    </location>
</feature>
<keyword evidence="10" id="KW-1185">Reference proteome</keyword>
<feature type="transmembrane region" description="Helical" evidence="7">
    <location>
        <begin position="307"/>
        <end position="327"/>
    </location>
</feature>
<feature type="transmembrane region" description="Helical" evidence="7">
    <location>
        <begin position="182"/>
        <end position="204"/>
    </location>
</feature>
<reference evidence="9" key="1">
    <citation type="journal article" date="2020" name="BMC Genomics">
        <title>Correction to: Identification and distribution of gene clusters required for synthesis of sphingolipid metabolism inhibitors in diverse species of the filamentous fungus Fusarium.</title>
        <authorList>
            <person name="Kim H.S."/>
            <person name="Lohmar J.M."/>
            <person name="Busman M."/>
            <person name="Brown D.W."/>
            <person name="Naumann T.A."/>
            <person name="Divon H.H."/>
            <person name="Lysoe E."/>
            <person name="Uhlig S."/>
            <person name="Proctor R.H."/>
        </authorList>
    </citation>
    <scope>NUCLEOTIDE SEQUENCE</scope>
    <source>
        <strain evidence="9">NRRL 20472</strain>
    </source>
</reference>
<dbReference type="PANTHER" id="PTHR22950">
    <property type="entry name" value="AMINO ACID TRANSPORTER"/>
    <property type="match status" value="1"/>
</dbReference>
<evidence type="ECO:0000256" key="2">
    <source>
        <dbReference type="ARBA" id="ARBA00008066"/>
    </source>
</evidence>
<feature type="transmembrane region" description="Helical" evidence="7">
    <location>
        <begin position="71"/>
        <end position="93"/>
    </location>
</feature>
<keyword evidence="5 7" id="KW-0472">Membrane</keyword>
<feature type="transmembrane region" description="Helical" evidence="7">
    <location>
        <begin position="266"/>
        <end position="287"/>
    </location>
</feature>
<evidence type="ECO:0000256" key="4">
    <source>
        <dbReference type="ARBA" id="ARBA00022989"/>
    </source>
</evidence>
<evidence type="ECO:0000259" key="8">
    <source>
        <dbReference type="Pfam" id="PF01490"/>
    </source>
</evidence>
<accession>A0A8H4U5C5</accession>
<feature type="transmembrane region" description="Helical" evidence="7">
    <location>
        <begin position="44"/>
        <end position="65"/>
    </location>
</feature>
<comment type="caution">
    <text evidence="9">The sequence shown here is derived from an EMBL/GenBank/DDBJ whole genome shotgun (WGS) entry which is preliminary data.</text>
</comment>
<feature type="transmembrane region" description="Helical" evidence="7">
    <location>
        <begin position="232"/>
        <end position="254"/>
    </location>
</feature>
<protein>
    <recommendedName>
        <fullName evidence="8">Amino acid transporter transmembrane domain-containing protein</fullName>
    </recommendedName>
</protein>
<dbReference type="EMBL" id="JABEXW010000139">
    <property type="protein sequence ID" value="KAF4970042.1"/>
    <property type="molecule type" value="Genomic_DNA"/>
</dbReference>
<dbReference type="AlphaFoldDB" id="A0A8H4U5C5"/>